<dbReference type="Gene3D" id="4.10.60.10">
    <property type="entry name" value="Zinc finger, CCHC-type"/>
    <property type="match status" value="1"/>
</dbReference>
<dbReference type="Proteomes" id="UP000677228">
    <property type="component" value="Unassembled WGS sequence"/>
</dbReference>
<proteinExistence type="predicted"/>
<evidence type="ECO:0000313" key="4">
    <source>
        <dbReference type="EMBL" id="CAF1408131.1"/>
    </source>
</evidence>
<dbReference type="Proteomes" id="UP000663829">
    <property type="component" value="Unassembled WGS sequence"/>
</dbReference>
<dbReference type="EMBL" id="CAJNOQ010017789">
    <property type="protein sequence ID" value="CAF1408131.1"/>
    <property type="molecule type" value="Genomic_DNA"/>
</dbReference>
<keyword evidence="1" id="KW-0862">Zinc</keyword>
<dbReference type="SUPFAM" id="SSF57756">
    <property type="entry name" value="Retrovirus zinc finger-like domains"/>
    <property type="match status" value="1"/>
</dbReference>
<dbReference type="Pfam" id="PF00098">
    <property type="entry name" value="zf-CCHC"/>
    <property type="match status" value="1"/>
</dbReference>
<evidence type="ECO:0000259" key="2">
    <source>
        <dbReference type="PROSITE" id="PS50158"/>
    </source>
</evidence>
<dbReference type="InterPro" id="IPR001878">
    <property type="entry name" value="Znf_CCHC"/>
</dbReference>
<reference evidence="4" key="1">
    <citation type="submission" date="2021-02" db="EMBL/GenBank/DDBJ databases">
        <authorList>
            <person name="Nowell W R."/>
        </authorList>
    </citation>
    <scope>NUCLEOTIDE SEQUENCE</scope>
</reference>
<name>A0A815LCG3_9BILA</name>
<evidence type="ECO:0000313" key="5">
    <source>
        <dbReference type="EMBL" id="CAF4031330.1"/>
    </source>
</evidence>
<dbReference type="AlphaFoldDB" id="A0A815LCG3"/>
<dbReference type="OrthoDB" id="106784at2759"/>
<keyword evidence="1" id="KW-0479">Metal-binding</keyword>
<gene>
    <name evidence="4" type="ORF">GPM918_LOCUS33433</name>
    <name evidence="3" type="ORF">OVA965_LOCUS25012</name>
    <name evidence="6" type="ORF">SRO942_LOCUS34115</name>
    <name evidence="5" type="ORF">TMI583_LOCUS25737</name>
</gene>
<evidence type="ECO:0000313" key="6">
    <source>
        <dbReference type="EMBL" id="CAF4298303.1"/>
    </source>
</evidence>
<dbReference type="Proteomes" id="UP000682733">
    <property type="component" value="Unassembled WGS sequence"/>
</dbReference>
<feature type="domain" description="CCHC-type" evidence="2">
    <location>
        <begin position="151"/>
        <end position="165"/>
    </location>
</feature>
<keyword evidence="1" id="KW-0863">Zinc-finger</keyword>
<comment type="caution">
    <text evidence="4">The sequence shown here is derived from an EMBL/GenBank/DDBJ whole genome shotgun (WGS) entry which is preliminary data.</text>
</comment>
<dbReference type="GO" id="GO:0003676">
    <property type="term" value="F:nucleic acid binding"/>
    <property type="evidence" value="ECO:0007669"/>
    <property type="project" value="InterPro"/>
</dbReference>
<organism evidence="4 7">
    <name type="scientific">Didymodactylos carnosus</name>
    <dbReference type="NCBI Taxonomy" id="1234261"/>
    <lineage>
        <taxon>Eukaryota</taxon>
        <taxon>Metazoa</taxon>
        <taxon>Spiralia</taxon>
        <taxon>Gnathifera</taxon>
        <taxon>Rotifera</taxon>
        <taxon>Eurotatoria</taxon>
        <taxon>Bdelloidea</taxon>
        <taxon>Philodinida</taxon>
        <taxon>Philodinidae</taxon>
        <taxon>Didymodactylos</taxon>
    </lineage>
</organism>
<dbReference type="EMBL" id="CAJOBA010036858">
    <property type="protein sequence ID" value="CAF4031330.1"/>
    <property type="molecule type" value="Genomic_DNA"/>
</dbReference>
<protein>
    <recommendedName>
        <fullName evidence="2">CCHC-type domain-containing protein</fullName>
    </recommendedName>
</protein>
<keyword evidence="7" id="KW-1185">Reference proteome</keyword>
<sequence length="177" mass="20458">MDNNDLCEKADSQMTQQAQIIHLFGGLTQNLQTLLSTQNIQTTAHFMAQIINLETAEKKILEQTYVVPQYPSPEYTYENQFITASISNQPSRLVQRQVSNVTHQPVQQLRPRDVERSNQQFVLPNNPSFYRSPTLVNSNAHYTGRPQSQICYRCGQHGHFRRECPTQPRLKGRKGQW</sequence>
<evidence type="ECO:0000256" key="1">
    <source>
        <dbReference type="PROSITE-ProRule" id="PRU00047"/>
    </source>
</evidence>
<dbReference type="EMBL" id="CAJNOK010015317">
    <property type="protein sequence ID" value="CAF1223002.1"/>
    <property type="molecule type" value="Genomic_DNA"/>
</dbReference>
<dbReference type="Proteomes" id="UP000681722">
    <property type="component" value="Unassembled WGS sequence"/>
</dbReference>
<dbReference type="InterPro" id="IPR036875">
    <property type="entry name" value="Znf_CCHC_sf"/>
</dbReference>
<evidence type="ECO:0000313" key="3">
    <source>
        <dbReference type="EMBL" id="CAF1223002.1"/>
    </source>
</evidence>
<dbReference type="GO" id="GO:0008270">
    <property type="term" value="F:zinc ion binding"/>
    <property type="evidence" value="ECO:0007669"/>
    <property type="project" value="UniProtKB-KW"/>
</dbReference>
<dbReference type="SMART" id="SM00343">
    <property type="entry name" value="ZnF_C2HC"/>
    <property type="match status" value="1"/>
</dbReference>
<accession>A0A815LCG3</accession>
<dbReference type="PROSITE" id="PS50158">
    <property type="entry name" value="ZF_CCHC"/>
    <property type="match status" value="1"/>
</dbReference>
<dbReference type="EMBL" id="CAJOBC010083211">
    <property type="protein sequence ID" value="CAF4298303.1"/>
    <property type="molecule type" value="Genomic_DNA"/>
</dbReference>
<evidence type="ECO:0000313" key="7">
    <source>
        <dbReference type="Proteomes" id="UP000663829"/>
    </source>
</evidence>